<sequence length="69" mass="7920">MSERMECMCLDCGISHYIPVTDLTIETHPDFDYPVVSNIFCTKCGGMMFIVGKEGDQPFYVTEYPDKNR</sequence>
<name>A0A1I4W2H5_9BACT</name>
<dbReference type="EMBL" id="FOUU01000013">
    <property type="protein sequence ID" value="SFN07665.1"/>
    <property type="molecule type" value="Genomic_DNA"/>
</dbReference>
<dbReference type="OrthoDB" id="9807246at2"/>
<reference evidence="1 2" key="1">
    <citation type="submission" date="2016-10" db="EMBL/GenBank/DDBJ databases">
        <authorList>
            <person name="de Groot N.N."/>
        </authorList>
    </citation>
    <scope>NUCLEOTIDE SEQUENCE [LARGE SCALE GENOMIC DNA]</scope>
    <source>
        <strain evidence="1 2">DSM 9990</strain>
    </source>
</reference>
<dbReference type="RefSeq" id="WP_093396358.1">
    <property type="nucleotide sequence ID" value="NZ_FOUU01000013.1"/>
</dbReference>
<proteinExistence type="predicted"/>
<dbReference type="AlphaFoldDB" id="A0A1I4W2H5"/>
<accession>A0A1I4W2H5</accession>
<evidence type="ECO:0000313" key="2">
    <source>
        <dbReference type="Proteomes" id="UP000199611"/>
    </source>
</evidence>
<dbReference type="Proteomes" id="UP000199611">
    <property type="component" value="Unassembled WGS sequence"/>
</dbReference>
<dbReference type="STRING" id="39841.SAMN05660836_02571"/>
<evidence type="ECO:0000313" key="1">
    <source>
        <dbReference type="EMBL" id="SFN07665.1"/>
    </source>
</evidence>
<protein>
    <submittedName>
        <fullName evidence="1">Uncharacterized protein</fullName>
    </submittedName>
</protein>
<gene>
    <name evidence="1" type="ORF">SAMN05660836_02571</name>
</gene>
<keyword evidence="2" id="KW-1185">Reference proteome</keyword>
<organism evidence="1 2">
    <name type="scientific">Thermodesulforhabdus norvegica</name>
    <dbReference type="NCBI Taxonomy" id="39841"/>
    <lineage>
        <taxon>Bacteria</taxon>
        <taxon>Pseudomonadati</taxon>
        <taxon>Thermodesulfobacteriota</taxon>
        <taxon>Syntrophobacteria</taxon>
        <taxon>Syntrophobacterales</taxon>
        <taxon>Thermodesulforhabdaceae</taxon>
        <taxon>Thermodesulforhabdus</taxon>
    </lineage>
</organism>